<keyword evidence="3" id="KW-1185">Reference proteome</keyword>
<dbReference type="OrthoDB" id="4062651at2759"/>
<dbReference type="Proteomes" id="UP000054270">
    <property type="component" value="Unassembled WGS sequence"/>
</dbReference>
<dbReference type="STRING" id="945553.A0A0D2KKB5"/>
<accession>A0A0D2KKB5</accession>
<evidence type="ECO:0008006" key="4">
    <source>
        <dbReference type="Google" id="ProtNLM"/>
    </source>
</evidence>
<gene>
    <name evidence="2" type="ORF">HYPSUDRAFT_72261</name>
</gene>
<dbReference type="PANTHER" id="PTHR37171">
    <property type="entry name" value="SERINE/THREONINE-PROTEIN KINASE YRZF-RELATED"/>
    <property type="match status" value="1"/>
</dbReference>
<evidence type="ECO:0000256" key="1">
    <source>
        <dbReference type="SAM" id="Phobius"/>
    </source>
</evidence>
<dbReference type="EMBL" id="KN817654">
    <property type="protein sequence ID" value="KJA15092.1"/>
    <property type="molecule type" value="Genomic_DNA"/>
</dbReference>
<keyword evidence="1" id="KW-0472">Membrane</keyword>
<organism evidence="2 3">
    <name type="scientific">Hypholoma sublateritium (strain FD-334 SS-4)</name>
    <dbReference type="NCBI Taxonomy" id="945553"/>
    <lineage>
        <taxon>Eukaryota</taxon>
        <taxon>Fungi</taxon>
        <taxon>Dikarya</taxon>
        <taxon>Basidiomycota</taxon>
        <taxon>Agaricomycotina</taxon>
        <taxon>Agaricomycetes</taxon>
        <taxon>Agaricomycetidae</taxon>
        <taxon>Agaricales</taxon>
        <taxon>Agaricineae</taxon>
        <taxon>Strophariaceae</taxon>
        <taxon>Hypholoma</taxon>
    </lineage>
</organism>
<sequence length="498" mass="55404">MNANSKSDECSPILYIIYEDGVVGPIIQQLSVERKGLTVNDMINSIGVVQDRQGCVKLWKYYFQHQNGISPLIDGRYATVPIAGAIPVELYHPAFAQFLGIVGDKEFHPPEALVRSTVRFLSNVSQIATSENSRQQSTRNMLAELLGHPVFQTVHRNGSSADHVIQYQCAGGSIVGSAALAVIEEKAELGTSGEPSVQGSFSYLQHFKYEKALKSACFCPSFIIALAGPWVTILGAIFTSRPIFQRLTDYIWLGGGRVIDDGHVMKVAKIFAALKESMNHLSDYYKQISKSAPDKMPSKFMPLAQSCIVDDKTITWTYLMQLKDGDPASVVFLATNSVDQQKLVIKFVERYGESAHRALMASNRAPELLYCGDVWASDSVANRGCDPRRMVVMKYVHGKTLAAYPQKVPEKVRSVVRELVEELHQLGLVHGDIRRPNVIIEEGAGSEETRVRLLDFDWSGKEGEVRYPLHLTKNLWAEGVEDYKPILASHDLQMVEKL</sequence>
<dbReference type="OMA" id="WINISGA"/>
<dbReference type="PANTHER" id="PTHR37171:SF1">
    <property type="entry name" value="SERINE_THREONINE-PROTEIN KINASE YRZF-RELATED"/>
    <property type="match status" value="1"/>
</dbReference>
<evidence type="ECO:0000313" key="2">
    <source>
        <dbReference type="EMBL" id="KJA15092.1"/>
    </source>
</evidence>
<feature type="transmembrane region" description="Helical" evidence="1">
    <location>
        <begin position="216"/>
        <end position="238"/>
    </location>
</feature>
<name>A0A0D2KKB5_HYPSF</name>
<keyword evidence="1" id="KW-1133">Transmembrane helix</keyword>
<dbReference type="SUPFAM" id="SSF56112">
    <property type="entry name" value="Protein kinase-like (PK-like)"/>
    <property type="match status" value="1"/>
</dbReference>
<keyword evidence="1" id="KW-0812">Transmembrane</keyword>
<dbReference type="InterPro" id="IPR009330">
    <property type="entry name" value="LipoPS_heptP_kinase"/>
</dbReference>
<dbReference type="AlphaFoldDB" id="A0A0D2KKB5"/>
<reference evidence="3" key="1">
    <citation type="submission" date="2014-04" db="EMBL/GenBank/DDBJ databases">
        <title>Evolutionary Origins and Diversification of the Mycorrhizal Mutualists.</title>
        <authorList>
            <consortium name="DOE Joint Genome Institute"/>
            <consortium name="Mycorrhizal Genomics Consortium"/>
            <person name="Kohler A."/>
            <person name="Kuo A."/>
            <person name="Nagy L.G."/>
            <person name="Floudas D."/>
            <person name="Copeland A."/>
            <person name="Barry K.W."/>
            <person name="Cichocki N."/>
            <person name="Veneault-Fourrey C."/>
            <person name="LaButti K."/>
            <person name="Lindquist E.A."/>
            <person name="Lipzen A."/>
            <person name="Lundell T."/>
            <person name="Morin E."/>
            <person name="Murat C."/>
            <person name="Riley R."/>
            <person name="Ohm R."/>
            <person name="Sun H."/>
            <person name="Tunlid A."/>
            <person name="Henrissat B."/>
            <person name="Grigoriev I.V."/>
            <person name="Hibbett D.S."/>
            <person name="Martin F."/>
        </authorList>
    </citation>
    <scope>NUCLEOTIDE SEQUENCE [LARGE SCALE GENOMIC DNA]</scope>
    <source>
        <strain evidence="3">FD-334 SS-4</strain>
    </source>
</reference>
<proteinExistence type="predicted"/>
<dbReference type="InterPro" id="IPR052396">
    <property type="entry name" value="Meiotic_Drive_Suppr_Kinase"/>
</dbReference>
<dbReference type="Pfam" id="PF06176">
    <property type="entry name" value="WaaY"/>
    <property type="match status" value="1"/>
</dbReference>
<dbReference type="Gene3D" id="1.10.510.10">
    <property type="entry name" value="Transferase(Phosphotransferase) domain 1"/>
    <property type="match status" value="1"/>
</dbReference>
<protein>
    <recommendedName>
        <fullName evidence="4">Protein kinase domain-containing protein</fullName>
    </recommendedName>
</protein>
<dbReference type="InterPro" id="IPR011009">
    <property type="entry name" value="Kinase-like_dom_sf"/>
</dbReference>
<evidence type="ECO:0000313" key="3">
    <source>
        <dbReference type="Proteomes" id="UP000054270"/>
    </source>
</evidence>